<protein>
    <submittedName>
        <fullName evidence="1">Uncharacterized protein</fullName>
    </submittedName>
</protein>
<reference evidence="1 2" key="1">
    <citation type="journal article" date="2014" name="ISME J.">
        <title>Ecophysiology of Thioploca ingrica as revealed by the complete genome sequence supplemented with proteomic evidence.</title>
        <authorList>
            <person name="Kojima H."/>
            <person name="Ogura Y."/>
            <person name="Yamamoto N."/>
            <person name="Togashi T."/>
            <person name="Mori H."/>
            <person name="Watanabe T."/>
            <person name="Nemoto F."/>
            <person name="Kurokawa K."/>
            <person name="Hayashi T."/>
            <person name="Fukui M."/>
        </authorList>
    </citation>
    <scope>NUCLEOTIDE SEQUENCE [LARGE SCALE GENOMIC DNA]</scope>
</reference>
<evidence type="ECO:0000313" key="1">
    <source>
        <dbReference type="EMBL" id="BAP57083.1"/>
    </source>
</evidence>
<dbReference type="STRING" id="40754.THII_2786"/>
<sequence>MTQTFSNETFRTFKELLLRTGYIHYYLAFGNGNVRREEWRDNANGLPSDLR</sequence>
<dbReference type="Proteomes" id="UP000031623">
    <property type="component" value="Chromosome"/>
</dbReference>
<name>A0A090AFZ0_9GAMM</name>
<dbReference type="EMBL" id="AP014633">
    <property type="protein sequence ID" value="BAP57083.1"/>
    <property type="molecule type" value="Genomic_DNA"/>
</dbReference>
<accession>A0A090AFZ0</accession>
<evidence type="ECO:0000313" key="2">
    <source>
        <dbReference type="Proteomes" id="UP000031623"/>
    </source>
</evidence>
<proteinExistence type="predicted"/>
<dbReference type="KEGG" id="tig:THII_2786"/>
<dbReference type="AlphaFoldDB" id="A0A090AFZ0"/>
<gene>
    <name evidence="1" type="ORF">THII_2786</name>
</gene>
<organism evidence="1 2">
    <name type="scientific">Thioploca ingrica</name>
    <dbReference type="NCBI Taxonomy" id="40754"/>
    <lineage>
        <taxon>Bacteria</taxon>
        <taxon>Pseudomonadati</taxon>
        <taxon>Pseudomonadota</taxon>
        <taxon>Gammaproteobacteria</taxon>
        <taxon>Thiotrichales</taxon>
        <taxon>Thiotrichaceae</taxon>
        <taxon>Thioploca</taxon>
    </lineage>
</organism>
<keyword evidence="2" id="KW-1185">Reference proteome</keyword>
<dbReference type="HOGENOM" id="CLU_3104927_0_0_6"/>